<dbReference type="GO" id="GO:0006995">
    <property type="term" value="P:cellular response to nitrogen starvation"/>
    <property type="evidence" value="ECO:0007669"/>
    <property type="project" value="TreeGrafter"/>
</dbReference>
<sequence>MANKALQFAPFSSFLDAGFWHKLSDNKLNIYGLDESPKPIHGFYFNGDPVGVPCRMNVEYTAFDEISKTPTRCFKTVGTLHNTNTIDSFKECDKKSLLEQSGKQIWEDIVSGKAVEDPTLLSRFLLLTYADLKKYVYYYWFAFPCLCPPLDISMVTTPVTLDKAFSAEQIKLLESSYDRFQSSCSSFVGYFLITMDTEVQVQEVKCMDKHLADSKKVTFGFADPCTLDGHPGWPLRNYLALIAQKWGDNLSEIQVLCFRDRSKDGVRNITSSLVFTVKFTSMKELTECPKCVGWEKNERQKLGPRIVNLSSSMDPSKLAASAVDLNLKLMRWRLLPELDLDQISKTKCLLLGAGTLGCNVARCLLGWGVRKITLVDNGTVSYSNPVRQSLFVFEDCMQGGRPKAEAAALSLQKIFPGVDAQGISMSIPMPGHPVSGGALEGTKKDVQQLEDLIKSHDAVFLLLDTRESRWLPTVMAAAHKKIVICAALGFDTFLVMRHGLKSDTEGNTPSEVEPLSSYMIIPGDKLGCYFCNDVVAPGNSTRDRTLDQQCTVSRPGMSYLASALAVELLVSLVQHPLGGKAEADTSAKDEHLTKDLSCSLGLVPHQIRCFLSRYNQLLPACRAFDKCSACSNTVVNAYKKDGIEFLLRVFNEPSSYLEDITGLTQMHQETLDTEILDFSDDDDSFMDMS</sequence>
<evidence type="ECO:0000259" key="9">
    <source>
        <dbReference type="Pfam" id="PF00899"/>
    </source>
</evidence>
<evidence type="ECO:0000256" key="1">
    <source>
        <dbReference type="ARBA" id="ARBA00010931"/>
    </source>
</evidence>
<dbReference type="InterPro" id="IPR035985">
    <property type="entry name" value="Ubiquitin-activating_enz"/>
</dbReference>
<dbReference type="STRING" id="6573.A0A210PF26"/>
<dbReference type="NCBIfam" id="TIGR01381">
    <property type="entry name" value="E1_like_apg7"/>
    <property type="match status" value="1"/>
</dbReference>
<evidence type="ECO:0000256" key="6">
    <source>
        <dbReference type="ARBA" id="ARBA00023006"/>
    </source>
</evidence>
<dbReference type="OrthoDB" id="338614at2759"/>
<feature type="domain" description="Ubiquitin-like modifier-activating enzyme Atg7 N-terminal" evidence="10">
    <location>
        <begin position="6"/>
        <end position="313"/>
    </location>
</feature>
<dbReference type="PANTHER" id="PTHR10953:SF3">
    <property type="entry name" value="UBIQUITIN-LIKE MODIFIER-ACTIVATING ENZYME ATG7"/>
    <property type="match status" value="1"/>
</dbReference>
<dbReference type="InterPro" id="IPR032197">
    <property type="entry name" value="Atg7_N"/>
</dbReference>
<comment type="similarity">
    <text evidence="1 8">Belongs to the ATG7 family.</text>
</comment>
<dbReference type="Pfam" id="PF16420">
    <property type="entry name" value="ATG7_N"/>
    <property type="match status" value="1"/>
</dbReference>
<reference evidence="11 12" key="1">
    <citation type="journal article" date="2017" name="Nat. Ecol. Evol.">
        <title>Scallop genome provides insights into evolution of bilaterian karyotype and development.</title>
        <authorList>
            <person name="Wang S."/>
            <person name="Zhang J."/>
            <person name="Jiao W."/>
            <person name="Li J."/>
            <person name="Xun X."/>
            <person name="Sun Y."/>
            <person name="Guo X."/>
            <person name="Huan P."/>
            <person name="Dong B."/>
            <person name="Zhang L."/>
            <person name="Hu X."/>
            <person name="Sun X."/>
            <person name="Wang J."/>
            <person name="Zhao C."/>
            <person name="Wang Y."/>
            <person name="Wang D."/>
            <person name="Huang X."/>
            <person name="Wang R."/>
            <person name="Lv J."/>
            <person name="Li Y."/>
            <person name="Zhang Z."/>
            <person name="Liu B."/>
            <person name="Lu W."/>
            <person name="Hui Y."/>
            <person name="Liang J."/>
            <person name="Zhou Z."/>
            <person name="Hou R."/>
            <person name="Li X."/>
            <person name="Liu Y."/>
            <person name="Li H."/>
            <person name="Ning X."/>
            <person name="Lin Y."/>
            <person name="Zhao L."/>
            <person name="Xing Q."/>
            <person name="Dou J."/>
            <person name="Li Y."/>
            <person name="Mao J."/>
            <person name="Guo H."/>
            <person name="Dou H."/>
            <person name="Li T."/>
            <person name="Mu C."/>
            <person name="Jiang W."/>
            <person name="Fu Q."/>
            <person name="Fu X."/>
            <person name="Miao Y."/>
            <person name="Liu J."/>
            <person name="Yu Q."/>
            <person name="Li R."/>
            <person name="Liao H."/>
            <person name="Li X."/>
            <person name="Kong Y."/>
            <person name="Jiang Z."/>
            <person name="Chourrout D."/>
            <person name="Li R."/>
            <person name="Bao Z."/>
        </authorList>
    </citation>
    <scope>NUCLEOTIDE SEQUENCE [LARGE SCALE GENOMIC DNA]</scope>
    <source>
        <strain evidence="11 12">PY_sf001</strain>
    </source>
</reference>
<keyword evidence="4 8" id="KW-0833">Ubl conjugation pathway</keyword>
<comment type="subunit">
    <text evidence="8">Homodimer.</text>
</comment>
<dbReference type="SUPFAM" id="SSF69572">
    <property type="entry name" value="Activating enzymes of the ubiquitin-like proteins"/>
    <property type="match status" value="1"/>
</dbReference>
<dbReference type="Gene3D" id="3.40.140.70">
    <property type="entry name" value="Ubiquitin-like modifier-activating enzyme ATG7 N-terminal domain"/>
    <property type="match status" value="1"/>
</dbReference>
<keyword evidence="5 8" id="KW-0653">Protein transport</keyword>
<dbReference type="InterPro" id="IPR042523">
    <property type="entry name" value="Atg7_N_2"/>
</dbReference>
<keyword evidence="8" id="KW-0963">Cytoplasm</keyword>
<dbReference type="FunFam" id="3.40.140.100:FF:000001">
    <property type="entry name" value="Ubiquitin-like modifier-activating enzyme ATG7"/>
    <property type="match status" value="1"/>
</dbReference>
<comment type="caution">
    <text evidence="11">The sequence shown here is derived from an EMBL/GenBank/DDBJ whole genome shotgun (WGS) entry which is preliminary data.</text>
</comment>
<dbReference type="CDD" id="cd01486">
    <property type="entry name" value="Apg7"/>
    <property type="match status" value="1"/>
</dbReference>
<dbReference type="InterPro" id="IPR000594">
    <property type="entry name" value="ThiF_NAD_FAD-bd"/>
</dbReference>
<organism evidence="11 12">
    <name type="scientific">Mizuhopecten yessoensis</name>
    <name type="common">Japanese scallop</name>
    <name type="synonym">Patinopecten yessoensis</name>
    <dbReference type="NCBI Taxonomy" id="6573"/>
    <lineage>
        <taxon>Eukaryota</taxon>
        <taxon>Metazoa</taxon>
        <taxon>Spiralia</taxon>
        <taxon>Lophotrochozoa</taxon>
        <taxon>Mollusca</taxon>
        <taxon>Bivalvia</taxon>
        <taxon>Autobranchia</taxon>
        <taxon>Pteriomorphia</taxon>
        <taxon>Pectinida</taxon>
        <taxon>Pectinoidea</taxon>
        <taxon>Pectinidae</taxon>
        <taxon>Mizuhopecten</taxon>
    </lineage>
</organism>
<evidence type="ECO:0000256" key="7">
    <source>
        <dbReference type="PIRSR" id="PIRSR606285-1"/>
    </source>
</evidence>
<dbReference type="FunFam" id="3.40.50.720:FF:000243">
    <property type="entry name" value="Ubiquitin-like modifier-activating enzyme ATG7"/>
    <property type="match status" value="1"/>
</dbReference>
<dbReference type="InterPro" id="IPR006285">
    <property type="entry name" value="Atg7"/>
</dbReference>
<dbReference type="GO" id="GO:0000422">
    <property type="term" value="P:autophagy of mitochondrion"/>
    <property type="evidence" value="ECO:0007669"/>
    <property type="project" value="TreeGrafter"/>
</dbReference>
<dbReference type="InterPro" id="IPR045886">
    <property type="entry name" value="ThiF/MoeB/HesA"/>
</dbReference>
<comment type="function">
    <text evidence="8">E1-like activating enzyme involved in the 2 ubiquitin-like systems required for autophagy.</text>
</comment>
<evidence type="ECO:0000256" key="8">
    <source>
        <dbReference type="RuleBase" id="RU366022"/>
    </source>
</evidence>
<evidence type="ECO:0000256" key="3">
    <source>
        <dbReference type="ARBA" id="ARBA00022448"/>
    </source>
</evidence>
<dbReference type="FunFam" id="3.40.140.70:FF:000001">
    <property type="entry name" value="Ubiquitin-like modifier-activating enzyme atg7"/>
    <property type="match status" value="1"/>
</dbReference>
<keyword evidence="12" id="KW-1185">Reference proteome</keyword>
<feature type="active site" description="Glycyl thioester intermediate" evidence="7">
    <location>
        <position position="550"/>
    </location>
</feature>
<dbReference type="GO" id="GO:0015031">
    <property type="term" value="P:protein transport"/>
    <property type="evidence" value="ECO:0007669"/>
    <property type="project" value="UniProtKB-UniRule"/>
</dbReference>
<dbReference type="AlphaFoldDB" id="A0A210PF26"/>
<evidence type="ECO:0000313" key="12">
    <source>
        <dbReference type="Proteomes" id="UP000242188"/>
    </source>
</evidence>
<name>A0A210PF26_MIZYE</name>
<evidence type="ECO:0000313" key="11">
    <source>
        <dbReference type="EMBL" id="OWF35095.1"/>
    </source>
</evidence>
<dbReference type="Proteomes" id="UP000242188">
    <property type="component" value="Unassembled WGS sequence"/>
</dbReference>
<dbReference type="Gene3D" id="3.40.50.720">
    <property type="entry name" value="NAD(P)-binding Rossmann-like Domain"/>
    <property type="match status" value="1"/>
</dbReference>
<evidence type="ECO:0000259" key="10">
    <source>
        <dbReference type="Pfam" id="PF16420"/>
    </source>
</evidence>
<dbReference type="GO" id="GO:0032446">
    <property type="term" value="P:protein modification by small protein conjugation"/>
    <property type="evidence" value="ECO:0007669"/>
    <property type="project" value="TreeGrafter"/>
</dbReference>
<dbReference type="GO" id="GO:0019778">
    <property type="term" value="F:Atg12 activating enzyme activity"/>
    <property type="evidence" value="ECO:0007669"/>
    <property type="project" value="TreeGrafter"/>
</dbReference>
<dbReference type="InterPro" id="IPR042522">
    <property type="entry name" value="Atg7_N_1"/>
</dbReference>
<dbReference type="GO" id="GO:0000407">
    <property type="term" value="C:phagophore assembly site"/>
    <property type="evidence" value="ECO:0007669"/>
    <property type="project" value="UniProtKB-SubCell"/>
</dbReference>
<dbReference type="GO" id="GO:0019779">
    <property type="term" value="F:Atg8 activating enzyme activity"/>
    <property type="evidence" value="ECO:0007669"/>
    <property type="project" value="TreeGrafter"/>
</dbReference>
<dbReference type="GO" id="GO:0000045">
    <property type="term" value="P:autophagosome assembly"/>
    <property type="evidence" value="ECO:0007669"/>
    <property type="project" value="TreeGrafter"/>
</dbReference>
<dbReference type="EMBL" id="NEDP02076741">
    <property type="protein sequence ID" value="OWF35095.1"/>
    <property type="molecule type" value="Genomic_DNA"/>
</dbReference>
<keyword evidence="3 8" id="KW-0813">Transport</keyword>
<dbReference type="PANTHER" id="PTHR10953">
    <property type="entry name" value="UBIQUITIN-ACTIVATING ENZYME E1"/>
    <property type="match status" value="1"/>
</dbReference>
<evidence type="ECO:0000256" key="4">
    <source>
        <dbReference type="ARBA" id="ARBA00022786"/>
    </source>
</evidence>
<evidence type="ECO:0000256" key="2">
    <source>
        <dbReference type="ARBA" id="ARBA00017647"/>
    </source>
</evidence>
<comment type="subcellular location">
    <subcellularLocation>
        <location evidence="8">Cytoplasm</location>
    </subcellularLocation>
    <subcellularLocation>
        <location evidence="8">Preautophagosomal structure</location>
    </subcellularLocation>
</comment>
<proteinExistence type="inferred from homology"/>
<dbReference type="Gene3D" id="3.40.140.100">
    <property type="entry name" value="Ubiquitin-like modifier-activating enzyme ATG7 C-terminal domain"/>
    <property type="match status" value="1"/>
</dbReference>
<keyword evidence="6 8" id="KW-0072">Autophagy</keyword>
<dbReference type="Pfam" id="PF00899">
    <property type="entry name" value="ThiF"/>
    <property type="match status" value="1"/>
</dbReference>
<dbReference type="GO" id="GO:0034727">
    <property type="term" value="P:piecemeal microautophagy of the nucleus"/>
    <property type="evidence" value="ECO:0007669"/>
    <property type="project" value="TreeGrafter"/>
</dbReference>
<gene>
    <name evidence="11" type="ORF">KP79_PYT10930</name>
</gene>
<feature type="domain" description="THIF-type NAD/FAD binding fold" evidence="9">
    <location>
        <begin position="330"/>
        <end position="576"/>
    </location>
</feature>
<evidence type="ECO:0000256" key="5">
    <source>
        <dbReference type="ARBA" id="ARBA00022927"/>
    </source>
</evidence>
<protein>
    <recommendedName>
        <fullName evidence="2 8">Ubiquitin-like modifier-activating enzyme ATG7</fullName>
    </recommendedName>
    <alternativeName>
        <fullName evidence="8">Autophagy-related protein 7</fullName>
    </alternativeName>
</protein>
<accession>A0A210PF26</accession>